<feature type="signal peptide" evidence="1">
    <location>
        <begin position="1"/>
        <end position="20"/>
    </location>
</feature>
<dbReference type="PROSITE" id="PS51257">
    <property type="entry name" value="PROKAR_LIPOPROTEIN"/>
    <property type="match status" value="1"/>
</dbReference>
<keyword evidence="3" id="KW-1185">Reference proteome</keyword>
<dbReference type="RefSeq" id="WP_179578777.1">
    <property type="nucleotide sequence ID" value="NZ_JACCFM010000001.1"/>
</dbReference>
<gene>
    <name evidence="2" type="ORF">HNR05_001913</name>
</gene>
<sequence length="366" mass="36673">MKTMRRGDWILTGITACALAASLTGCSPSQDFPSTSVPVASVAPPIEPAIVSCNTLLPASAAATALSVEASVLSPRADDVFPAGVDRPEWAVIADMQTAAGRASGMLTCGWVADPDAGPKASGVRVSVLPGAAAEFAAIEPDVDDGLNDFAPADVGEVGFVACRGGEADQCRVEAIAGDTWISLTVSPAPADPTRTLDLARAVARQVQGMAAPTIRPARTECSAALSSEVLANVAGITDPQMYDALTIPAREAGITTAASRHGGLISCSWTSGDPGTSGSVSLMALPMVAISSPNPPLTMPATPVMHAIAGVGDSAGAGCGPDSCVLIAADATMLVRLTSTEVSDTTIAALTQLAIIALPSLSAAR</sequence>
<dbReference type="Proteomes" id="UP000537260">
    <property type="component" value="Unassembled WGS sequence"/>
</dbReference>
<evidence type="ECO:0008006" key="4">
    <source>
        <dbReference type="Google" id="ProtNLM"/>
    </source>
</evidence>
<keyword evidence="1" id="KW-0732">Signal</keyword>
<proteinExistence type="predicted"/>
<organism evidence="2 3">
    <name type="scientific">Glaciibacter psychrotolerans</name>
    <dbReference type="NCBI Taxonomy" id="670054"/>
    <lineage>
        <taxon>Bacteria</taxon>
        <taxon>Bacillati</taxon>
        <taxon>Actinomycetota</taxon>
        <taxon>Actinomycetes</taxon>
        <taxon>Micrococcales</taxon>
        <taxon>Microbacteriaceae</taxon>
        <taxon>Glaciibacter</taxon>
    </lineage>
</organism>
<evidence type="ECO:0000313" key="3">
    <source>
        <dbReference type="Proteomes" id="UP000537260"/>
    </source>
</evidence>
<evidence type="ECO:0000256" key="1">
    <source>
        <dbReference type="SAM" id="SignalP"/>
    </source>
</evidence>
<evidence type="ECO:0000313" key="2">
    <source>
        <dbReference type="EMBL" id="NYJ20122.1"/>
    </source>
</evidence>
<reference evidence="2 3" key="1">
    <citation type="submission" date="2020-07" db="EMBL/GenBank/DDBJ databases">
        <title>Sequencing the genomes of 1000 actinobacteria strains.</title>
        <authorList>
            <person name="Klenk H.-P."/>
        </authorList>
    </citation>
    <scope>NUCLEOTIDE SEQUENCE [LARGE SCALE GENOMIC DNA]</scope>
    <source>
        <strain evidence="2 3">LI1</strain>
    </source>
</reference>
<dbReference type="AlphaFoldDB" id="A0A7Z0J633"/>
<protein>
    <recommendedName>
        <fullName evidence="4">DUF3558 domain-containing protein</fullName>
    </recommendedName>
</protein>
<name>A0A7Z0J633_9MICO</name>
<feature type="chain" id="PRO_5039211693" description="DUF3558 domain-containing protein" evidence="1">
    <location>
        <begin position="21"/>
        <end position="366"/>
    </location>
</feature>
<accession>A0A7Z0J633</accession>
<dbReference type="EMBL" id="JACCFM010000001">
    <property type="protein sequence ID" value="NYJ20122.1"/>
    <property type="molecule type" value="Genomic_DNA"/>
</dbReference>
<comment type="caution">
    <text evidence="2">The sequence shown here is derived from an EMBL/GenBank/DDBJ whole genome shotgun (WGS) entry which is preliminary data.</text>
</comment>